<accession>A0A556PDU2</accession>
<evidence type="ECO:0000313" key="1">
    <source>
        <dbReference type="EMBL" id="TSJ62567.1"/>
    </source>
</evidence>
<keyword evidence="2" id="KW-1185">Reference proteome</keyword>
<comment type="caution">
    <text evidence="1">The sequence shown here is derived from an EMBL/GenBank/DDBJ whole genome shotgun (WGS) entry which is preliminary data.</text>
</comment>
<organism evidence="1 2">
    <name type="scientific">Allobacillus salarius</name>
    <dbReference type="NCBI Taxonomy" id="1955272"/>
    <lineage>
        <taxon>Bacteria</taxon>
        <taxon>Bacillati</taxon>
        <taxon>Bacillota</taxon>
        <taxon>Bacilli</taxon>
        <taxon>Bacillales</taxon>
        <taxon>Bacillaceae</taxon>
        <taxon>Allobacillus</taxon>
    </lineage>
</organism>
<dbReference type="RefSeq" id="WP_144089132.1">
    <property type="nucleotide sequence ID" value="NZ_VMHE01000018.1"/>
</dbReference>
<gene>
    <name evidence="1" type="ORF">FPQ13_09630</name>
</gene>
<name>A0A556PDU2_9BACI</name>
<dbReference type="OrthoDB" id="8538589at2"/>
<protein>
    <recommendedName>
        <fullName evidence="3">Histone deacetylase</fullName>
    </recommendedName>
</protein>
<dbReference type="Gene3D" id="3.10.490.10">
    <property type="entry name" value="Gamma-glutamyl cyclotransferase-like"/>
    <property type="match status" value="1"/>
</dbReference>
<reference evidence="1 2" key="1">
    <citation type="submission" date="2019-07" db="EMBL/GenBank/DDBJ databases">
        <title>Allobacillus sp. nov. SKP isolated from shrimp paste of Euphausiacea.</title>
        <authorList>
            <person name="Kanchanasin P."/>
            <person name="Tanasupawat S."/>
            <person name="Shi W."/>
            <person name="Wu L."/>
            <person name="Ma J."/>
        </authorList>
    </citation>
    <scope>NUCLEOTIDE SEQUENCE [LARGE SCALE GENOMIC DNA]</scope>
    <source>
        <strain evidence="1 2">SKP4-8</strain>
    </source>
</reference>
<dbReference type="Proteomes" id="UP000316425">
    <property type="component" value="Unassembled WGS sequence"/>
</dbReference>
<dbReference type="AlphaFoldDB" id="A0A556PDU2"/>
<sequence>MENYVWYASYGSNINQDRFYAYIFGDIPPGGTVSEVGCRDQSLPLRAENVMIDFPMFFAKRSSRWDNKGVGFIDTTSDPERPTYGRMYLITKEQYVDVVRQENNDMMLEIDFNQLESMGEYVIDSTKMYGKVLDVGEKEGRPIYTFTHPHAIDTDERITPSITYLKVIGAGIKEAFGISTAALVDYYLLREEVAEVYSREELMEYLAN</sequence>
<dbReference type="EMBL" id="VMHE01000018">
    <property type="protein sequence ID" value="TSJ62567.1"/>
    <property type="molecule type" value="Genomic_DNA"/>
</dbReference>
<proteinExistence type="predicted"/>
<evidence type="ECO:0000313" key="2">
    <source>
        <dbReference type="Proteomes" id="UP000316425"/>
    </source>
</evidence>
<evidence type="ECO:0008006" key="3">
    <source>
        <dbReference type="Google" id="ProtNLM"/>
    </source>
</evidence>